<name>A0A8I1GFD8_9HYPH</name>
<feature type="transmembrane region" description="Helical" evidence="6">
    <location>
        <begin position="49"/>
        <end position="73"/>
    </location>
</feature>
<evidence type="ECO:0000256" key="6">
    <source>
        <dbReference type="SAM" id="Phobius"/>
    </source>
</evidence>
<dbReference type="GO" id="GO:0022857">
    <property type="term" value="F:transmembrane transporter activity"/>
    <property type="evidence" value="ECO:0007669"/>
    <property type="project" value="InterPro"/>
</dbReference>
<dbReference type="SUPFAM" id="SSF103481">
    <property type="entry name" value="Multidrug resistance efflux transporter EmrE"/>
    <property type="match status" value="1"/>
</dbReference>
<gene>
    <name evidence="7" type="ORF">JDN41_04620</name>
</gene>
<evidence type="ECO:0000256" key="1">
    <source>
        <dbReference type="ARBA" id="ARBA00004651"/>
    </source>
</evidence>
<evidence type="ECO:0000313" key="7">
    <source>
        <dbReference type="EMBL" id="MBJ7542836.1"/>
    </source>
</evidence>
<comment type="caution">
    <text evidence="7">The sequence shown here is derived from an EMBL/GenBank/DDBJ whole genome shotgun (WGS) entry which is preliminary data.</text>
</comment>
<organism evidence="7 8">
    <name type="scientific">Rhodomicrobium udaipurense</name>
    <dbReference type="NCBI Taxonomy" id="1202716"/>
    <lineage>
        <taxon>Bacteria</taxon>
        <taxon>Pseudomonadati</taxon>
        <taxon>Pseudomonadota</taxon>
        <taxon>Alphaproteobacteria</taxon>
        <taxon>Hyphomicrobiales</taxon>
        <taxon>Hyphomicrobiaceae</taxon>
        <taxon>Rhodomicrobium</taxon>
    </lineage>
</organism>
<reference evidence="7 8" key="1">
    <citation type="submission" date="2020-12" db="EMBL/GenBank/DDBJ databases">
        <title>Revised draft genomes of Rhodomicrobium vannielii ATCC 17100 and Rhodomicrobium udaipurense JA643.</title>
        <authorList>
            <person name="Conners E.M."/>
            <person name="Davenport E.J."/>
            <person name="Bose A."/>
        </authorList>
    </citation>
    <scope>NUCLEOTIDE SEQUENCE [LARGE SCALE GENOMIC DNA]</scope>
    <source>
        <strain evidence="7 8">JA643</strain>
    </source>
</reference>
<evidence type="ECO:0008006" key="9">
    <source>
        <dbReference type="Google" id="ProtNLM"/>
    </source>
</evidence>
<feature type="transmembrane region" description="Helical" evidence="6">
    <location>
        <begin position="107"/>
        <end position="124"/>
    </location>
</feature>
<keyword evidence="3 6" id="KW-0812">Transmembrane</keyword>
<keyword evidence="2" id="KW-1003">Cell membrane</keyword>
<dbReference type="RefSeq" id="WP_037233792.1">
    <property type="nucleotide sequence ID" value="NZ_JAEMUK010000008.1"/>
</dbReference>
<keyword evidence="4 6" id="KW-1133">Transmembrane helix</keyword>
<keyword evidence="8" id="KW-1185">Reference proteome</keyword>
<dbReference type="GO" id="GO:0005886">
    <property type="term" value="C:plasma membrane"/>
    <property type="evidence" value="ECO:0007669"/>
    <property type="project" value="UniProtKB-SubCell"/>
</dbReference>
<feature type="transmembrane region" description="Helical" evidence="6">
    <location>
        <begin position="12"/>
        <end position="29"/>
    </location>
</feature>
<evidence type="ECO:0000256" key="3">
    <source>
        <dbReference type="ARBA" id="ARBA00022692"/>
    </source>
</evidence>
<dbReference type="AlphaFoldDB" id="A0A8I1GFD8"/>
<dbReference type="InterPro" id="IPR037185">
    <property type="entry name" value="EmrE-like"/>
</dbReference>
<protein>
    <recommendedName>
        <fullName evidence="9">EamA domain-containing protein</fullName>
    </recommendedName>
</protein>
<dbReference type="Gene3D" id="1.10.3730.20">
    <property type="match status" value="1"/>
</dbReference>
<keyword evidence="5 6" id="KW-0472">Membrane</keyword>
<dbReference type="Proteomes" id="UP000623250">
    <property type="component" value="Unassembled WGS sequence"/>
</dbReference>
<dbReference type="EMBL" id="JAEMUK010000008">
    <property type="protein sequence ID" value="MBJ7542836.1"/>
    <property type="molecule type" value="Genomic_DNA"/>
</dbReference>
<dbReference type="InterPro" id="IPR000390">
    <property type="entry name" value="Small_drug/metabolite_transptr"/>
</dbReference>
<comment type="subcellular location">
    <subcellularLocation>
        <location evidence="1">Cell membrane</location>
        <topology evidence="1">Multi-pass membrane protein</topology>
    </subcellularLocation>
</comment>
<evidence type="ECO:0000256" key="2">
    <source>
        <dbReference type="ARBA" id="ARBA00022475"/>
    </source>
</evidence>
<dbReference type="PANTHER" id="PTHR30561:SF9">
    <property type="entry name" value="4-AMINO-4-DEOXY-L-ARABINOSE-PHOSPHOUNDECAPRENOL FLIPPASE SUBUNIT ARNF-RELATED"/>
    <property type="match status" value="1"/>
</dbReference>
<evidence type="ECO:0000256" key="5">
    <source>
        <dbReference type="ARBA" id="ARBA00023136"/>
    </source>
</evidence>
<sequence>MVINGRLRWKLLIGLIAAIAFDTMLQIVWKTAVVDTPEVNLSVSSSFAAFVANPLFLGVIAIMTLQFFNWLMVLGEADLSYAKPIASLSFASVPIMSVLLLHENFDAVEVAGVICVIAGVFFISQTKPLTSATKLKSRPEAS</sequence>
<feature type="transmembrane region" description="Helical" evidence="6">
    <location>
        <begin position="85"/>
        <end position="101"/>
    </location>
</feature>
<proteinExistence type="predicted"/>
<dbReference type="PANTHER" id="PTHR30561">
    <property type="entry name" value="SMR FAMILY PROTON-DEPENDENT DRUG EFFLUX TRANSPORTER SUGE"/>
    <property type="match status" value="1"/>
</dbReference>
<accession>A0A8I1GFD8</accession>
<evidence type="ECO:0000256" key="4">
    <source>
        <dbReference type="ARBA" id="ARBA00022989"/>
    </source>
</evidence>
<evidence type="ECO:0000313" key="8">
    <source>
        <dbReference type="Proteomes" id="UP000623250"/>
    </source>
</evidence>